<feature type="domain" description="Methyltransferase type 11" evidence="1">
    <location>
        <begin position="83"/>
        <end position="176"/>
    </location>
</feature>
<reference evidence="2 3" key="1">
    <citation type="submission" date="2017-04" db="EMBL/GenBank/DDBJ databases">
        <authorList>
            <person name="Afonso C.L."/>
            <person name="Miller P.J."/>
            <person name="Scott M.A."/>
            <person name="Spackman E."/>
            <person name="Goraichik I."/>
            <person name="Dimitrov K.M."/>
            <person name="Suarez D.L."/>
            <person name="Swayne D.E."/>
        </authorList>
    </citation>
    <scope>NUCLEOTIDE SEQUENCE [LARGE SCALE GENOMIC DNA]</scope>
    <source>
        <strain evidence="2 3">USBA 355</strain>
    </source>
</reference>
<dbReference type="AlphaFoldDB" id="A0A1Y6BH55"/>
<dbReference type="EMBL" id="FWZX01000004">
    <property type="protein sequence ID" value="SMF09731.1"/>
    <property type="molecule type" value="Genomic_DNA"/>
</dbReference>
<evidence type="ECO:0000313" key="3">
    <source>
        <dbReference type="Proteomes" id="UP000192917"/>
    </source>
</evidence>
<gene>
    <name evidence="2" type="ORF">SAMN05428998_104268</name>
</gene>
<dbReference type="GO" id="GO:0008757">
    <property type="term" value="F:S-adenosylmethionine-dependent methyltransferase activity"/>
    <property type="evidence" value="ECO:0007669"/>
    <property type="project" value="InterPro"/>
</dbReference>
<dbReference type="GO" id="GO:0032259">
    <property type="term" value="P:methylation"/>
    <property type="evidence" value="ECO:0007669"/>
    <property type="project" value="UniProtKB-KW"/>
</dbReference>
<dbReference type="CDD" id="cd02440">
    <property type="entry name" value="AdoMet_MTases"/>
    <property type="match status" value="1"/>
</dbReference>
<keyword evidence="2" id="KW-0489">Methyltransferase</keyword>
<sequence length="232" mass="24412">MPSGTEKPGRRTIVAKTSEEDVALAAERLHGVYGSAGQDELMARYAEWAKSYDRDVMVLGYQLPPVVAGLFARHVPLGAGPILDVGCGTGLIGLALQALGYDRVTGADLSEAMLAVAAGRGCYEATVRAELGKRLDFPDGGFFALVASGVFTQGHAPASAFAELARITASGGRVVLTDRADGDHAAAYRAAADALVAEGTWRLIDRSRPYVVFPLSEADAGVLGRVWVYERS</sequence>
<protein>
    <submittedName>
        <fullName evidence="2">Methyltransferase domain-containing protein</fullName>
    </submittedName>
</protein>
<dbReference type="Gene3D" id="3.40.50.150">
    <property type="entry name" value="Vaccinia Virus protein VP39"/>
    <property type="match status" value="1"/>
</dbReference>
<dbReference type="InterPro" id="IPR013216">
    <property type="entry name" value="Methyltransf_11"/>
</dbReference>
<dbReference type="Pfam" id="PF08241">
    <property type="entry name" value="Methyltransf_11"/>
    <property type="match status" value="1"/>
</dbReference>
<dbReference type="InterPro" id="IPR029063">
    <property type="entry name" value="SAM-dependent_MTases_sf"/>
</dbReference>
<keyword evidence="3" id="KW-1185">Reference proteome</keyword>
<accession>A0A1Y6BH55</accession>
<dbReference type="STRING" id="560819.SAMN05428998_104268"/>
<evidence type="ECO:0000259" key="1">
    <source>
        <dbReference type="Pfam" id="PF08241"/>
    </source>
</evidence>
<name>A0A1Y6BH55_9PROT</name>
<proteinExistence type="predicted"/>
<dbReference type="SUPFAM" id="SSF53335">
    <property type="entry name" value="S-adenosyl-L-methionine-dependent methyltransferases"/>
    <property type="match status" value="1"/>
</dbReference>
<evidence type="ECO:0000313" key="2">
    <source>
        <dbReference type="EMBL" id="SMF09731.1"/>
    </source>
</evidence>
<dbReference type="Proteomes" id="UP000192917">
    <property type="component" value="Unassembled WGS sequence"/>
</dbReference>
<dbReference type="PANTHER" id="PTHR43591">
    <property type="entry name" value="METHYLTRANSFERASE"/>
    <property type="match status" value="1"/>
</dbReference>
<dbReference type="RefSeq" id="WP_085121963.1">
    <property type="nucleotide sequence ID" value="NZ_FWZX01000004.1"/>
</dbReference>
<keyword evidence="2" id="KW-0808">Transferase</keyword>
<organism evidence="2 3">
    <name type="scientific">Tistlia consotensis USBA 355</name>
    <dbReference type="NCBI Taxonomy" id="560819"/>
    <lineage>
        <taxon>Bacteria</taxon>
        <taxon>Pseudomonadati</taxon>
        <taxon>Pseudomonadota</taxon>
        <taxon>Alphaproteobacteria</taxon>
        <taxon>Rhodospirillales</taxon>
        <taxon>Rhodovibrionaceae</taxon>
        <taxon>Tistlia</taxon>
    </lineage>
</organism>